<evidence type="ECO:0000256" key="5">
    <source>
        <dbReference type="ARBA" id="ARBA00022737"/>
    </source>
</evidence>
<dbReference type="OrthoDB" id="421075at2759"/>
<sequence>MTNTNANPAGVADTSTTVKLKTRLYELTNENTANDSDAKGERITLLWCDGSMDEEPFTNDVTYTKTMLHDLSSFVHYCSSEAECIAYLATFLKNETILVVVSGALASKTLLDIANTIRRVDTIFIFCMEEKKFEALAQHPKVAGIFHEQESLKYSIMKTMRAIERQAAILQLYDPTKQRLARNLDRETGSFVWLQLIKEAIQKMCATVPNTTSEDSNGKQEMLHQCRECYRDNEKELRNIAEFERTYSGNQAITWYTRDSFIFKMINKALRTEDVEALYTYRFYIADLCACLAENSKLLREYTSTPTLKVYRGMKQSREETERLKDSIGQLISANAFLSASRTKEVAQVYAAVGSNASAHNDLESVIFEIEVDLKAEHPAVVADASCYSYFRDEDEILFDLATVFEVESMTYDDTAKLWTCRMRTSSKGYAIAQEYIELERAEMNKDDVGIFLGIILFKMGEYRKSIVYLNHLRDRRPDDAYVLFMLGKAYGVLYEHEQALTYYENAYRVSVNKDPPDLAHAALVNTYAGLVYYYECNYNKALSSYADSLNKYKTVNMTEQVSFAHVLIGLGYVHLVLGLDNSALEHFQQALQIIQQQAPFDLPNLCRAHRHVATALYQIGDYDRAFNFMKTSLDIGKRIFTRKSLAYSIILNAMGKVLYKKGEYEQALVQHLAALEVSRCTLPHENSLILVLPYNNIGKIFYRTKKYSSAAEQYDKVLSILTTTLTNDHIYTAYTLKNKSELFLAQGELHNAEDYLNRSRKSNLF</sequence>
<keyword evidence="9" id="KW-0520">NAD</keyword>
<keyword evidence="3 9" id="KW-0808">Transferase</keyword>
<dbReference type="EMBL" id="CAJOBC010083625">
    <property type="protein sequence ID" value="CAF4304487.1"/>
    <property type="molecule type" value="Genomic_DNA"/>
</dbReference>
<dbReference type="PANTHER" id="PTHR45641:SF19">
    <property type="entry name" value="NEPHROCYSTIN-3"/>
    <property type="match status" value="1"/>
</dbReference>
<evidence type="ECO:0000313" key="11">
    <source>
        <dbReference type="EMBL" id="CAF4304487.1"/>
    </source>
</evidence>
<keyword evidence="5" id="KW-0677">Repeat</keyword>
<dbReference type="Gene3D" id="1.25.40.10">
    <property type="entry name" value="Tetratricopeptide repeat domain"/>
    <property type="match status" value="3"/>
</dbReference>
<dbReference type="Pfam" id="PF01129">
    <property type="entry name" value="ART"/>
    <property type="match status" value="1"/>
</dbReference>
<dbReference type="EMBL" id="CAJNOQ010018195">
    <property type="protein sequence ID" value="CAF1421519.1"/>
    <property type="molecule type" value="Genomic_DNA"/>
</dbReference>
<dbReference type="SMART" id="SM00028">
    <property type="entry name" value="TPR"/>
    <property type="match status" value="7"/>
</dbReference>
<keyword evidence="9" id="KW-0521">NADP</keyword>
<feature type="repeat" description="TPR" evidence="8">
    <location>
        <begin position="565"/>
        <end position="598"/>
    </location>
</feature>
<dbReference type="SUPFAM" id="SSF56399">
    <property type="entry name" value="ADP-ribosylation"/>
    <property type="match status" value="1"/>
</dbReference>
<dbReference type="GO" id="GO:0106274">
    <property type="term" value="F:NAD+-protein-arginine ADP-ribosyltransferase activity"/>
    <property type="evidence" value="ECO:0007669"/>
    <property type="project" value="UniProtKB-EC"/>
</dbReference>
<keyword evidence="12" id="KW-1185">Reference proteome</keyword>
<name>A0A815MCM4_9BILA</name>
<comment type="similarity">
    <text evidence="1 9">Belongs to the Arg-specific ADP-ribosyltransferase family.</text>
</comment>
<feature type="repeat" description="TPR" evidence="8">
    <location>
        <begin position="692"/>
        <end position="725"/>
    </location>
</feature>
<comment type="caution">
    <text evidence="10">The sequence shown here is derived from an EMBL/GenBank/DDBJ whole genome shotgun (WGS) entry which is preliminary data.</text>
</comment>
<proteinExistence type="inferred from homology"/>
<feature type="repeat" description="TPR" evidence="8">
    <location>
        <begin position="481"/>
        <end position="514"/>
    </location>
</feature>
<evidence type="ECO:0000256" key="2">
    <source>
        <dbReference type="ARBA" id="ARBA00022676"/>
    </source>
</evidence>
<comment type="catalytic activity">
    <reaction evidence="7 9">
        <text>L-arginyl-[protein] + NAD(+) = N(omega)-(ADP-D-ribosyl)-L-arginyl-[protein] + nicotinamide + H(+)</text>
        <dbReference type="Rhea" id="RHEA:19149"/>
        <dbReference type="Rhea" id="RHEA-COMP:10532"/>
        <dbReference type="Rhea" id="RHEA-COMP:15087"/>
        <dbReference type="ChEBI" id="CHEBI:15378"/>
        <dbReference type="ChEBI" id="CHEBI:17154"/>
        <dbReference type="ChEBI" id="CHEBI:29965"/>
        <dbReference type="ChEBI" id="CHEBI:57540"/>
        <dbReference type="ChEBI" id="CHEBI:142554"/>
        <dbReference type="EC" id="2.4.2.31"/>
    </reaction>
</comment>
<accession>A0A815MCM4</accession>
<evidence type="ECO:0000256" key="8">
    <source>
        <dbReference type="PROSITE-ProRule" id="PRU00339"/>
    </source>
</evidence>
<evidence type="ECO:0000256" key="6">
    <source>
        <dbReference type="ARBA" id="ARBA00022803"/>
    </source>
</evidence>
<dbReference type="SUPFAM" id="SSF81901">
    <property type="entry name" value="HCP-like"/>
    <property type="match status" value="1"/>
</dbReference>
<dbReference type="EC" id="2.4.2.31" evidence="9"/>
<dbReference type="PANTHER" id="PTHR45641">
    <property type="entry name" value="TETRATRICOPEPTIDE REPEAT PROTEIN (AFU_ORTHOLOGUE AFUA_6G03870)"/>
    <property type="match status" value="1"/>
</dbReference>
<evidence type="ECO:0000313" key="12">
    <source>
        <dbReference type="Proteomes" id="UP000663829"/>
    </source>
</evidence>
<evidence type="ECO:0000256" key="3">
    <source>
        <dbReference type="ARBA" id="ARBA00022679"/>
    </source>
</evidence>
<evidence type="ECO:0000313" key="10">
    <source>
        <dbReference type="EMBL" id="CAF1421519.1"/>
    </source>
</evidence>
<dbReference type="Gene3D" id="3.90.176.10">
    <property type="entry name" value="Toxin ADP-ribosyltransferase, Chain A, domain 1"/>
    <property type="match status" value="1"/>
</dbReference>
<dbReference type="InterPro" id="IPR000768">
    <property type="entry name" value="ART"/>
</dbReference>
<dbReference type="Proteomes" id="UP000663829">
    <property type="component" value="Unassembled WGS sequence"/>
</dbReference>
<dbReference type="Proteomes" id="UP000681722">
    <property type="component" value="Unassembled WGS sequence"/>
</dbReference>
<dbReference type="PROSITE" id="PS51996">
    <property type="entry name" value="TR_MART"/>
    <property type="match status" value="1"/>
</dbReference>
<dbReference type="InterPro" id="IPR011990">
    <property type="entry name" value="TPR-like_helical_dom_sf"/>
</dbReference>
<evidence type="ECO:0000256" key="1">
    <source>
        <dbReference type="ARBA" id="ARBA00009558"/>
    </source>
</evidence>
<dbReference type="Pfam" id="PF13424">
    <property type="entry name" value="TPR_12"/>
    <property type="match status" value="2"/>
</dbReference>
<evidence type="ECO:0000256" key="4">
    <source>
        <dbReference type="ARBA" id="ARBA00022695"/>
    </source>
</evidence>
<organism evidence="10 12">
    <name type="scientific">Didymodactylos carnosus</name>
    <dbReference type="NCBI Taxonomy" id="1234261"/>
    <lineage>
        <taxon>Eukaryota</taxon>
        <taxon>Metazoa</taxon>
        <taxon>Spiralia</taxon>
        <taxon>Gnathifera</taxon>
        <taxon>Rotifera</taxon>
        <taxon>Eurotatoria</taxon>
        <taxon>Bdelloidea</taxon>
        <taxon>Philodinida</taxon>
        <taxon>Philodinidae</taxon>
        <taxon>Didymodactylos</taxon>
    </lineage>
</organism>
<dbReference type="GO" id="GO:0016779">
    <property type="term" value="F:nucleotidyltransferase activity"/>
    <property type="evidence" value="ECO:0007669"/>
    <property type="project" value="UniProtKB-KW"/>
</dbReference>
<dbReference type="PROSITE" id="PS50005">
    <property type="entry name" value="TPR"/>
    <property type="match status" value="3"/>
</dbReference>
<evidence type="ECO:0000256" key="7">
    <source>
        <dbReference type="ARBA" id="ARBA00047597"/>
    </source>
</evidence>
<keyword evidence="4" id="KW-0548">Nucleotidyltransferase</keyword>
<evidence type="ECO:0000256" key="9">
    <source>
        <dbReference type="RuleBase" id="RU361228"/>
    </source>
</evidence>
<dbReference type="InterPro" id="IPR019734">
    <property type="entry name" value="TPR_rpt"/>
</dbReference>
<keyword evidence="6 8" id="KW-0802">TPR repeat</keyword>
<dbReference type="AlphaFoldDB" id="A0A815MCM4"/>
<reference evidence="10" key="1">
    <citation type="submission" date="2021-02" db="EMBL/GenBank/DDBJ databases">
        <authorList>
            <person name="Nowell W R."/>
        </authorList>
    </citation>
    <scope>NUCLEOTIDE SEQUENCE</scope>
</reference>
<keyword evidence="2 9" id="KW-0328">Glycosyltransferase</keyword>
<gene>
    <name evidence="10" type="ORF">GPM918_LOCUS33735</name>
    <name evidence="11" type="ORF">SRO942_LOCUS34423</name>
</gene>
<protein>
    <recommendedName>
        <fullName evidence="9">NAD(P)(+)--arginine ADP-ribosyltransferase</fullName>
        <ecNumber evidence="9">2.4.2.31</ecNumber>
    </recommendedName>
    <alternativeName>
        <fullName evidence="9">Mono(ADP-ribosyl)transferase</fullName>
    </alternativeName>
</protein>